<accession>A0A517QQ73</accession>
<reference evidence="1 2" key="1">
    <citation type="submission" date="2019-02" db="EMBL/GenBank/DDBJ databases">
        <title>Deep-cultivation of Planctomycetes and their phenomic and genomic characterization uncovers novel biology.</title>
        <authorList>
            <person name="Wiegand S."/>
            <person name="Jogler M."/>
            <person name="Boedeker C."/>
            <person name="Pinto D."/>
            <person name="Vollmers J."/>
            <person name="Rivas-Marin E."/>
            <person name="Kohn T."/>
            <person name="Peeters S.H."/>
            <person name="Heuer A."/>
            <person name="Rast P."/>
            <person name="Oberbeckmann S."/>
            <person name="Bunk B."/>
            <person name="Jeske O."/>
            <person name="Meyerdierks A."/>
            <person name="Storesund J.E."/>
            <person name="Kallscheuer N."/>
            <person name="Luecker S."/>
            <person name="Lage O.M."/>
            <person name="Pohl T."/>
            <person name="Merkel B.J."/>
            <person name="Hornburger P."/>
            <person name="Mueller R.-W."/>
            <person name="Bruemmer F."/>
            <person name="Labrenz M."/>
            <person name="Spormann A.M."/>
            <person name="Op den Camp H."/>
            <person name="Overmann J."/>
            <person name="Amann R."/>
            <person name="Jetten M.S.M."/>
            <person name="Mascher T."/>
            <person name="Medema M.H."/>
            <person name="Devos D.P."/>
            <person name="Kaster A.-K."/>
            <person name="Ovreas L."/>
            <person name="Rohde M."/>
            <person name="Galperin M.Y."/>
            <person name="Jogler C."/>
        </authorList>
    </citation>
    <scope>NUCLEOTIDE SEQUENCE [LARGE SCALE GENOMIC DNA]</scope>
    <source>
        <strain evidence="1 2">Mal48</strain>
    </source>
</reference>
<organism evidence="1 2">
    <name type="scientific">Thalassoglobus polymorphus</name>
    <dbReference type="NCBI Taxonomy" id="2527994"/>
    <lineage>
        <taxon>Bacteria</taxon>
        <taxon>Pseudomonadati</taxon>
        <taxon>Planctomycetota</taxon>
        <taxon>Planctomycetia</taxon>
        <taxon>Planctomycetales</taxon>
        <taxon>Planctomycetaceae</taxon>
        <taxon>Thalassoglobus</taxon>
    </lineage>
</organism>
<name>A0A517QQ73_9PLAN</name>
<gene>
    <name evidence="1" type="ORF">Mal48_30190</name>
</gene>
<dbReference type="EMBL" id="CP036267">
    <property type="protein sequence ID" value="QDT33764.1"/>
    <property type="molecule type" value="Genomic_DNA"/>
</dbReference>
<dbReference type="KEGG" id="tpol:Mal48_30190"/>
<dbReference type="RefSeq" id="WP_261341954.1">
    <property type="nucleotide sequence ID" value="NZ_CP036267.1"/>
</dbReference>
<protein>
    <submittedName>
        <fullName evidence="1">Uncharacterized protein</fullName>
    </submittedName>
</protein>
<dbReference type="Proteomes" id="UP000315724">
    <property type="component" value="Chromosome"/>
</dbReference>
<sequence length="41" mass="4787">MRLRNLRFSLIDDTEVETNHQTSGGQFGLTWEMSANYQLKV</sequence>
<evidence type="ECO:0000313" key="2">
    <source>
        <dbReference type="Proteomes" id="UP000315724"/>
    </source>
</evidence>
<proteinExistence type="predicted"/>
<keyword evidence="2" id="KW-1185">Reference proteome</keyword>
<evidence type="ECO:0000313" key="1">
    <source>
        <dbReference type="EMBL" id="QDT33764.1"/>
    </source>
</evidence>
<dbReference type="AlphaFoldDB" id="A0A517QQ73"/>